<name>A0A0M2SX02_9BACI</name>
<dbReference type="Gene3D" id="2.60.40.3700">
    <property type="match status" value="1"/>
</dbReference>
<dbReference type="Pfam" id="PF21172">
    <property type="entry name" value="CueP"/>
    <property type="match status" value="1"/>
</dbReference>
<dbReference type="EMBL" id="LAYY01000014">
    <property type="protein sequence ID" value="KKK37497.1"/>
    <property type="molecule type" value="Genomic_DNA"/>
</dbReference>
<dbReference type="PROSITE" id="PS51257">
    <property type="entry name" value="PROKAR_LIPOPROTEIN"/>
    <property type="match status" value="1"/>
</dbReference>
<keyword evidence="1" id="KW-0732">Signal</keyword>
<dbReference type="InterPro" id="IPR047808">
    <property type="entry name" value="CueP-like"/>
</dbReference>
<dbReference type="PATRIC" id="fig|1408103.3.peg.3086"/>
<reference evidence="2 3" key="1">
    <citation type="submission" date="2015-04" db="EMBL/GenBank/DDBJ databases">
        <title>Taxonomic description and genome sequence of Bacillus campisalis sp. nov., a novel member of the genus Bacillus isolated from solar saltern.</title>
        <authorList>
            <person name="Mathan Kumar R."/>
            <person name="Kaur G."/>
            <person name="Kumar A."/>
            <person name="Singh N.K."/>
            <person name="Kaur N."/>
            <person name="Kumar N."/>
            <person name="Mayilraj S."/>
        </authorList>
    </citation>
    <scope>NUCLEOTIDE SEQUENCE [LARGE SCALE GENOMIC DNA]</scope>
    <source>
        <strain evidence="2 3">SA2-6</strain>
    </source>
</reference>
<evidence type="ECO:0000313" key="2">
    <source>
        <dbReference type="EMBL" id="KKK37497.1"/>
    </source>
</evidence>
<gene>
    <name evidence="2" type="ORF">WQ57_13735</name>
</gene>
<proteinExistence type="predicted"/>
<protein>
    <submittedName>
        <fullName evidence="2">Uncharacterized protein</fullName>
    </submittedName>
</protein>
<keyword evidence="3" id="KW-1185">Reference proteome</keyword>
<accession>A0A0M2SX02</accession>
<comment type="caution">
    <text evidence="2">The sequence shown here is derived from an EMBL/GenBank/DDBJ whole genome shotgun (WGS) entry which is preliminary data.</text>
</comment>
<evidence type="ECO:0000313" key="3">
    <source>
        <dbReference type="Proteomes" id="UP000034166"/>
    </source>
</evidence>
<feature type="signal peptide" evidence="1">
    <location>
        <begin position="1"/>
        <end position="20"/>
    </location>
</feature>
<feature type="chain" id="PRO_5038901548" evidence="1">
    <location>
        <begin position="21"/>
        <end position="95"/>
    </location>
</feature>
<dbReference type="AlphaFoldDB" id="A0A0M2SX02"/>
<dbReference type="Proteomes" id="UP000034166">
    <property type="component" value="Unassembled WGS sequence"/>
</dbReference>
<evidence type="ECO:0000256" key="1">
    <source>
        <dbReference type="SAM" id="SignalP"/>
    </source>
</evidence>
<sequence length="95" mass="10484">MKWKAFAVSVLAAMMLAACGGEESAKEETPAQADETVDIKQLVQNYSAANLEDETASITSQELIVQDSSQNERVYKLPEDEFFVSIAPYINETHP</sequence>
<organism evidence="2 3">
    <name type="scientific">Mesobacillus campisalis</name>
    <dbReference type="NCBI Taxonomy" id="1408103"/>
    <lineage>
        <taxon>Bacteria</taxon>
        <taxon>Bacillati</taxon>
        <taxon>Bacillota</taxon>
        <taxon>Bacilli</taxon>
        <taxon>Bacillales</taxon>
        <taxon>Bacillaceae</taxon>
        <taxon>Mesobacillus</taxon>
    </lineage>
</organism>